<name>A0A1H1LBR3_9ACTN</name>
<accession>A0A1H1LBR3</accession>
<proteinExistence type="predicted"/>
<feature type="domain" description="Glucosamine/galactosamine-6-phosphate isomerase" evidence="2">
    <location>
        <begin position="16"/>
        <end position="237"/>
    </location>
</feature>
<dbReference type="GO" id="GO:0005737">
    <property type="term" value="C:cytoplasm"/>
    <property type="evidence" value="ECO:0007669"/>
    <property type="project" value="TreeGrafter"/>
</dbReference>
<organism evidence="3 4">
    <name type="scientific">Actinopolymorpha singaporensis</name>
    <dbReference type="NCBI Taxonomy" id="117157"/>
    <lineage>
        <taxon>Bacteria</taxon>
        <taxon>Bacillati</taxon>
        <taxon>Actinomycetota</taxon>
        <taxon>Actinomycetes</taxon>
        <taxon>Propionibacteriales</taxon>
        <taxon>Actinopolymorphaceae</taxon>
        <taxon>Actinopolymorpha</taxon>
    </lineage>
</organism>
<dbReference type="GO" id="GO:0019262">
    <property type="term" value="P:N-acetylneuraminate catabolic process"/>
    <property type="evidence" value="ECO:0007669"/>
    <property type="project" value="TreeGrafter"/>
</dbReference>
<dbReference type="InterPro" id="IPR006148">
    <property type="entry name" value="Glc/Gal-6P_isomerase"/>
</dbReference>
<dbReference type="GO" id="GO:0042802">
    <property type="term" value="F:identical protein binding"/>
    <property type="evidence" value="ECO:0007669"/>
    <property type="project" value="TreeGrafter"/>
</dbReference>
<dbReference type="InterPro" id="IPR037171">
    <property type="entry name" value="NagB/RpiA_transferase-like"/>
</dbReference>
<dbReference type="GO" id="GO:0006043">
    <property type="term" value="P:glucosamine catabolic process"/>
    <property type="evidence" value="ECO:0007669"/>
    <property type="project" value="TreeGrafter"/>
</dbReference>
<keyword evidence="1" id="KW-0119">Carbohydrate metabolism</keyword>
<dbReference type="PANTHER" id="PTHR11280">
    <property type="entry name" value="GLUCOSAMINE-6-PHOSPHATE ISOMERASE"/>
    <property type="match status" value="1"/>
</dbReference>
<dbReference type="SUPFAM" id="SSF100950">
    <property type="entry name" value="NagB/RpiA/CoA transferase-like"/>
    <property type="match status" value="1"/>
</dbReference>
<protein>
    <submittedName>
        <fullName evidence="3">Glucosamine-6-phosphate deaminase</fullName>
    </submittedName>
</protein>
<dbReference type="Proteomes" id="UP000198983">
    <property type="component" value="Chromosome I"/>
</dbReference>
<dbReference type="OrthoDB" id="9791139at2"/>
<dbReference type="AlphaFoldDB" id="A0A1H1LBR3"/>
<evidence type="ECO:0000313" key="4">
    <source>
        <dbReference type="Proteomes" id="UP000198983"/>
    </source>
</evidence>
<dbReference type="GO" id="GO:0005975">
    <property type="term" value="P:carbohydrate metabolic process"/>
    <property type="evidence" value="ECO:0007669"/>
    <property type="project" value="InterPro"/>
</dbReference>
<evidence type="ECO:0000259" key="2">
    <source>
        <dbReference type="Pfam" id="PF01182"/>
    </source>
</evidence>
<gene>
    <name evidence="3" type="ORF">SAMN04489717_0235</name>
</gene>
<dbReference type="RefSeq" id="WP_092649744.1">
    <property type="nucleotide sequence ID" value="NZ_LT629732.1"/>
</dbReference>
<evidence type="ECO:0000256" key="1">
    <source>
        <dbReference type="ARBA" id="ARBA00023277"/>
    </source>
</evidence>
<dbReference type="GO" id="GO:0006046">
    <property type="term" value="P:N-acetylglucosamine catabolic process"/>
    <property type="evidence" value="ECO:0007669"/>
    <property type="project" value="TreeGrafter"/>
</dbReference>
<dbReference type="Pfam" id="PF01182">
    <property type="entry name" value="Glucosamine_iso"/>
    <property type="match status" value="1"/>
</dbReference>
<dbReference type="Gene3D" id="3.40.50.1360">
    <property type="match status" value="1"/>
</dbReference>
<keyword evidence="4" id="KW-1185">Reference proteome</keyword>
<dbReference type="EMBL" id="LT629732">
    <property type="protein sequence ID" value="SDR71790.1"/>
    <property type="molecule type" value="Genomic_DNA"/>
</dbReference>
<evidence type="ECO:0000313" key="3">
    <source>
        <dbReference type="EMBL" id="SDR71790.1"/>
    </source>
</evidence>
<dbReference type="GO" id="GO:0004342">
    <property type="term" value="F:glucosamine-6-phosphate deaminase activity"/>
    <property type="evidence" value="ECO:0007669"/>
    <property type="project" value="InterPro"/>
</dbReference>
<dbReference type="STRING" id="117157.SAMN04489717_0235"/>
<dbReference type="InterPro" id="IPR004547">
    <property type="entry name" value="Glucosamine6P_isomerase"/>
</dbReference>
<reference evidence="3 4" key="1">
    <citation type="submission" date="2016-10" db="EMBL/GenBank/DDBJ databases">
        <authorList>
            <person name="de Groot N.N."/>
        </authorList>
    </citation>
    <scope>NUCLEOTIDE SEQUENCE [LARGE SCALE GENOMIC DNA]</scope>
    <source>
        <strain evidence="3 4">DSM 22024</strain>
    </source>
</reference>
<dbReference type="PANTHER" id="PTHR11280:SF6">
    <property type="entry name" value="GLUCOSAMINE-6-PHOSPHATE ISOMERASE NAGB"/>
    <property type="match status" value="1"/>
</dbReference>
<sequence>MRQLRYDELTVSVAPTAEAAGAAAAERFAAAVRAELATVEPGDAVAVILATGNSQFGFVRAVRERDDIDWSRVVVLHMDEYAGMSADHSASFRRWFADQLLPYVTPREFHGIRGDHEPVEEELARYSGLLADLDPAVCVMGIGENGHLAFNDPPADFGTTELVHLVELDEACRRQQVGEGHFPSLAQTPTRALSLTVPALIRPRTVLVVTPEARKADAVRSALEGPVTPDCPASILRTVGHAQLFLDEESAGTLRDQVG</sequence>